<feature type="region of interest" description="Disordered" evidence="11">
    <location>
        <begin position="1551"/>
        <end position="1704"/>
    </location>
</feature>
<dbReference type="GO" id="GO:0006914">
    <property type="term" value="P:autophagy"/>
    <property type="evidence" value="ECO:0007669"/>
    <property type="project" value="UniProtKB-KW"/>
</dbReference>
<keyword evidence="15" id="KW-1185">Reference proteome</keyword>
<feature type="compositionally biased region" description="Polar residues" evidence="11">
    <location>
        <begin position="1225"/>
        <end position="1235"/>
    </location>
</feature>
<feature type="compositionally biased region" description="Polar residues" evidence="11">
    <location>
        <begin position="193"/>
        <end position="203"/>
    </location>
</feature>
<feature type="region of interest" description="Disordered" evidence="11">
    <location>
        <begin position="263"/>
        <end position="674"/>
    </location>
</feature>
<keyword evidence="6 10" id="KW-0653">Protein transport</keyword>
<feature type="compositionally biased region" description="Pro residues" evidence="11">
    <location>
        <begin position="1648"/>
        <end position="1662"/>
    </location>
</feature>
<dbReference type="InterPro" id="IPR024298">
    <property type="entry name" value="Sec16_Sec23-bd"/>
</dbReference>
<feature type="compositionally biased region" description="Low complexity" evidence="11">
    <location>
        <begin position="1341"/>
        <end position="1352"/>
    </location>
</feature>
<feature type="region of interest" description="Disordered" evidence="11">
    <location>
        <begin position="1225"/>
        <end position="1249"/>
    </location>
</feature>
<dbReference type="PANTHER" id="PTHR13402">
    <property type="entry name" value="RGPR-RELATED"/>
    <property type="match status" value="1"/>
</dbReference>
<evidence type="ECO:0000256" key="10">
    <source>
        <dbReference type="RuleBase" id="RU364101"/>
    </source>
</evidence>
<dbReference type="GO" id="GO:0005789">
    <property type="term" value="C:endoplasmic reticulum membrane"/>
    <property type="evidence" value="ECO:0007669"/>
    <property type="project" value="UniProtKB-SubCell"/>
</dbReference>
<evidence type="ECO:0000256" key="6">
    <source>
        <dbReference type="ARBA" id="ARBA00022927"/>
    </source>
</evidence>
<feature type="domain" description="Sec16 central conserved" evidence="13">
    <location>
        <begin position="742"/>
        <end position="860"/>
    </location>
</feature>
<dbReference type="Pfam" id="PF12932">
    <property type="entry name" value="Sec16"/>
    <property type="match status" value="1"/>
</dbReference>
<evidence type="ECO:0000256" key="8">
    <source>
        <dbReference type="ARBA" id="ARBA00023136"/>
    </source>
</evidence>
<dbReference type="Pfam" id="PF12931">
    <property type="entry name" value="TPR_Sec16"/>
    <property type="match status" value="1"/>
</dbReference>
<dbReference type="EMBL" id="KV750600">
    <property type="protein sequence ID" value="OCL04094.1"/>
    <property type="molecule type" value="Genomic_DNA"/>
</dbReference>
<dbReference type="CDD" id="cd09233">
    <property type="entry name" value="ACE1-Sec16-like"/>
    <property type="match status" value="1"/>
</dbReference>
<feature type="compositionally biased region" description="Polar residues" evidence="11">
    <location>
        <begin position="1306"/>
        <end position="1323"/>
    </location>
</feature>
<comment type="function">
    <text evidence="9 10">Involved in the initiation of assembly of the COPII coat required for the formation of transport vesicles from the endoplasmic reticulum (ER) and the selection of cargo molecules. Also involved in autophagy.</text>
</comment>
<sequence length="1704" mass="182670">MEAYLSFEDKEESFDTDEKVGEEEHPPSEHYEHQSESTFLEDAIHDDGKVPLVGDLEPASLDWGNPSKVFDLGGKERDGPLSQNRAEDPISDAFGKVQKSANEESNAPKIDWGTSVADEFNLGDATKSLEDTIFNGNSVAGATGGGAQPVQDGLDDVWKAALQDDDFLPDTEESAGAFFVDDGEGFLEDAPTQPVQEAPQATQYNSIPVNKYAPAAAQSKPAATTYGVSAPQFTDFSQLDQRKPTSAPAIAYGAYNQPLSYQQQTVRPAIPNSAQSFADKAKGGYSSPFDLPEDIVKPRRRPAPHHVTVPSVQPTPPPPRSSSLYSNTSAGAIRPPPTSNMSAASLSPPSSSHSMQSPMGGIPLPASQQSHPTPKSSSSDFFAELPIVSKPRHHAPPSGRYTPQNTVPTPPPSNYPTHIPKDRTGSWSSQTQETQPYTPPLISQLQPPERLPAFPDLTQPPTRSNSLPIPPAASISSRYSPAPPSVPAASSRYSPAPPTVSSTGPRYSPAPPQAPSGPSHSRYASEPAGPPRPQAQPFAPRTSSPLAFHTLPQDQPEPAPSGTQSRGTTQEFTHHAMHSADGIPRAPLRRPLEEVSELEEQEQVQGPIGSTQSSRPPVTTRSATPPLRSSPSSTVGSPRKRVQSNYTPQYQPGPPPPMSNVAPPRRSQSQSPGAIMKNPIVALTSMERPATAHDPTSPSSGSAGQNVASIIPHRRSFSREFDFIAPTDERATDPLSRWKGYPIFKWGLGGTVLTSFPKHIPRYGAGGSVPMMKCSPGEVRIQNVKEVYPLEEDIARFPGPLKAKGKKKDVTTWLGGKIASMEKELQSPGLDRMMSQEKQKRLEEKTLLWKVMQTFVEHDGRLEGSPAAEQAIRKILSPNNTESPDASSAFATGSGLIGIPRSSTSNVQAEPVDPRAVDELRNLLTRGDREKAVWHAVDQRLWAHAMLLSSTLDKSIWKQVVQEFVRKEVKRIGGNTQALAVLYEIFAGNWDDCIDELVPASARAGFQMVSTDGNGSTNNVLQGLDRWRETLLLVLSNRSEGDVQALTSLGRLLGGYGRIEAAHICYMFARSSAHLGGVDDPQSDVVLIGADHRNTSLDVGRDVESILLTEVYEFALSLSASNSAATLPHLQTYKLAHAYTLAEFGYRNEAQQYCDAIAAAIKSTTRLSPYYNGSFITVLDDLSKRLSQSPKDGSSSWISKPSMDKVSGTLLAKFNSFIAGDDSDATSNHSGNGTNEVGPFAKIAGNTPTISPSHSNADLYGAYNNYAGSGSSIHPAGPSMNSRYAPASGQAPRSSLDQARSRYDPQAQSAYQPSRPSMESSDGSLGYRRGSDNYIASPQLSSPYTPTQYSPPAHRAQAPRSQSLVSPHEADTAVMHSSYGIPYQSGLHIEQSAQLSGYQPESSFNQRPASPISAPDGSSASYEPPSNGYEPPTSSYEPPTYQPYSPNDTEDSSPVVEKKKSLMDDDDDDDLARRAAELKKKQKSEADRQADEAFRKAAETDAAKSKEGPGDKKGWFGGWFKKDPNAAPGPIKAKLGEENSFYYDPELKKWINKKGGGASAPTPTLTPPPPKSGPPSRSVSGNSVVANHALGQLGSSLPHSMLAPPSRPPTSNPQRSSSMPPPSGPGSRAVTPPRSDTPGPDSDKMAPPLMPPNLPPSGPPSRPSTGMSNASSIEDLIGAPQARKGGTVKKGKRTGRYVDVMATK</sequence>
<feature type="compositionally biased region" description="Low complexity" evidence="11">
    <location>
        <begin position="339"/>
        <end position="359"/>
    </location>
</feature>
<dbReference type="OrthoDB" id="8918678at2759"/>
<comment type="similarity">
    <text evidence="2 10">Belongs to the SEC16 family.</text>
</comment>
<evidence type="ECO:0000256" key="3">
    <source>
        <dbReference type="ARBA" id="ARBA00022448"/>
    </source>
</evidence>
<feature type="compositionally biased region" description="Basic and acidic residues" evidence="11">
    <location>
        <begin position="1471"/>
        <end position="1524"/>
    </location>
</feature>
<feature type="compositionally biased region" description="Polar residues" evidence="11">
    <location>
        <begin position="366"/>
        <end position="380"/>
    </location>
</feature>
<feature type="compositionally biased region" description="Basic and acidic residues" evidence="11">
    <location>
        <begin position="16"/>
        <end position="35"/>
    </location>
</feature>
<feature type="compositionally biased region" description="Polar residues" evidence="11">
    <location>
        <begin position="425"/>
        <end position="446"/>
    </location>
</feature>
<evidence type="ECO:0000256" key="11">
    <source>
        <dbReference type="SAM" id="MobiDB-lite"/>
    </source>
</evidence>
<name>A0A8E2JNU2_9PEZI</name>
<feature type="domain" description="Sec16 Sec23-binding" evidence="12">
    <location>
        <begin position="920"/>
        <end position="1221"/>
    </location>
</feature>
<dbReference type="GO" id="GO:0070971">
    <property type="term" value="C:endoplasmic reticulum exit site"/>
    <property type="evidence" value="ECO:0007669"/>
    <property type="project" value="TreeGrafter"/>
</dbReference>
<comment type="subcellular location">
    <subcellularLocation>
        <location evidence="1">Endoplasmic reticulum membrane</location>
        <topology evidence="1">Peripheral membrane protein</topology>
        <orientation evidence="1">Cytoplasmic side</orientation>
    </subcellularLocation>
</comment>
<keyword evidence="4 10" id="KW-0256">Endoplasmic reticulum</keyword>
<dbReference type="GO" id="GO:0070973">
    <property type="term" value="P:protein localization to endoplasmic reticulum exit site"/>
    <property type="evidence" value="ECO:0007669"/>
    <property type="project" value="TreeGrafter"/>
</dbReference>
<feature type="region of interest" description="Disordered" evidence="11">
    <location>
        <begin position="1"/>
        <end position="90"/>
    </location>
</feature>
<gene>
    <name evidence="14" type="ORF">AOQ84DRAFT_301534</name>
</gene>
<organism evidence="14 15">
    <name type="scientific">Glonium stellatum</name>
    <dbReference type="NCBI Taxonomy" id="574774"/>
    <lineage>
        <taxon>Eukaryota</taxon>
        <taxon>Fungi</taxon>
        <taxon>Dikarya</taxon>
        <taxon>Ascomycota</taxon>
        <taxon>Pezizomycotina</taxon>
        <taxon>Dothideomycetes</taxon>
        <taxon>Pleosporomycetidae</taxon>
        <taxon>Gloniales</taxon>
        <taxon>Gloniaceae</taxon>
        <taxon>Glonium</taxon>
    </lineage>
</organism>
<dbReference type="GO" id="GO:0016192">
    <property type="term" value="P:vesicle-mediated transport"/>
    <property type="evidence" value="ECO:0007669"/>
    <property type="project" value="UniProtKB-KW"/>
</dbReference>
<evidence type="ECO:0000256" key="2">
    <source>
        <dbReference type="ARBA" id="ARBA00005927"/>
    </source>
</evidence>
<feature type="region of interest" description="Disordered" evidence="11">
    <location>
        <begin position="1395"/>
        <end position="1533"/>
    </location>
</feature>
<keyword evidence="3 10" id="KW-0813">Transport</keyword>
<feature type="compositionally biased region" description="Basic residues" evidence="11">
    <location>
        <begin position="1686"/>
        <end position="1695"/>
    </location>
</feature>
<feature type="compositionally biased region" description="Polar residues" evidence="11">
    <location>
        <begin position="1432"/>
        <end position="1447"/>
    </location>
</feature>
<keyword evidence="7 10" id="KW-0072">Autophagy</keyword>
<dbReference type="FunFam" id="1.25.40.1030:FF:000008">
    <property type="entry name" value="Protein transport protein sec16"/>
    <property type="match status" value="1"/>
</dbReference>
<evidence type="ECO:0000259" key="12">
    <source>
        <dbReference type="Pfam" id="PF12931"/>
    </source>
</evidence>
<dbReference type="GO" id="GO:0012507">
    <property type="term" value="C:ER to Golgi transport vesicle membrane"/>
    <property type="evidence" value="ECO:0007669"/>
    <property type="project" value="TreeGrafter"/>
</dbReference>
<dbReference type="InterPro" id="IPR024340">
    <property type="entry name" value="Sec16_CCD"/>
</dbReference>
<feature type="compositionally biased region" description="Polar residues" evidence="11">
    <location>
        <begin position="561"/>
        <end position="571"/>
    </location>
</feature>
<evidence type="ECO:0000313" key="15">
    <source>
        <dbReference type="Proteomes" id="UP000250140"/>
    </source>
</evidence>
<protein>
    <recommendedName>
        <fullName evidence="10">Protein transport protein sec16</fullName>
    </recommendedName>
</protein>
<evidence type="ECO:0000256" key="5">
    <source>
        <dbReference type="ARBA" id="ARBA00022892"/>
    </source>
</evidence>
<feature type="region of interest" description="Disordered" evidence="11">
    <location>
        <begin position="184"/>
        <end position="203"/>
    </location>
</feature>
<evidence type="ECO:0000256" key="7">
    <source>
        <dbReference type="ARBA" id="ARBA00023006"/>
    </source>
</evidence>
<dbReference type="Gene3D" id="1.25.40.1030">
    <property type="match status" value="1"/>
</dbReference>
<reference evidence="14 15" key="1">
    <citation type="journal article" date="2016" name="Nat. Commun.">
        <title>Ectomycorrhizal ecology is imprinted in the genome of the dominant symbiotic fungus Cenococcum geophilum.</title>
        <authorList>
            <consortium name="DOE Joint Genome Institute"/>
            <person name="Peter M."/>
            <person name="Kohler A."/>
            <person name="Ohm R.A."/>
            <person name="Kuo A."/>
            <person name="Krutzmann J."/>
            <person name="Morin E."/>
            <person name="Arend M."/>
            <person name="Barry K.W."/>
            <person name="Binder M."/>
            <person name="Choi C."/>
            <person name="Clum A."/>
            <person name="Copeland A."/>
            <person name="Grisel N."/>
            <person name="Haridas S."/>
            <person name="Kipfer T."/>
            <person name="LaButti K."/>
            <person name="Lindquist E."/>
            <person name="Lipzen A."/>
            <person name="Maire R."/>
            <person name="Meier B."/>
            <person name="Mihaltcheva S."/>
            <person name="Molinier V."/>
            <person name="Murat C."/>
            <person name="Poggeler S."/>
            <person name="Quandt C.A."/>
            <person name="Sperisen C."/>
            <person name="Tritt A."/>
            <person name="Tisserant E."/>
            <person name="Crous P.W."/>
            <person name="Henrissat B."/>
            <person name="Nehls U."/>
            <person name="Egli S."/>
            <person name="Spatafora J.W."/>
            <person name="Grigoriev I.V."/>
            <person name="Martin F.M."/>
        </authorList>
    </citation>
    <scope>NUCLEOTIDE SEQUENCE [LARGE SCALE GENOMIC DNA]</scope>
    <source>
        <strain evidence="14 15">CBS 207.34</strain>
    </source>
</reference>
<dbReference type="PANTHER" id="PTHR13402:SF6">
    <property type="entry name" value="SECRETORY 16, ISOFORM I"/>
    <property type="match status" value="1"/>
</dbReference>
<evidence type="ECO:0000256" key="9">
    <source>
        <dbReference type="ARBA" id="ARBA00024687"/>
    </source>
</evidence>
<keyword evidence="8 10" id="KW-0472">Membrane</keyword>
<accession>A0A8E2JNU2</accession>
<feature type="compositionally biased region" description="Polar residues" evidence="11">
    <location>
        <begin position="608"/>
        <end position="636"/>
    </location>
</feature>
<dbReference type="GO" id="GO:0015031">
    <property type="term" value="P:protein transport"/>
    <property type="evidence" value="ECO:0007669"/>
    <property type="project" value="UniProtKB-KW"/>
</dbReference>
<dbReference type="GO" id="GO:0007030">
    <property type="term" value="P:Golgi organization"/>
    <property type="evidence" value="ECO:0007669"/>
    <property type="project" value="TreeGrafter"/>
</dbReference>
<keyword evidence="5 10" id="KW-0931">ER-Golgi transport</keyword>
<feature type="compositionally biased region" description="Polar residues" evidence="11">
    <location>
        <begin position="1395"/>
        <end position="1408"/>
    </location>
</feature>
<evidence type="ECO:0000313" key="14">
    <source>
        <dbReference type="EMBL" id="OCL04094.1"/>
    </source>
</evidence>
<evidence type="ECO:0000259" key="13">
    <source>
        <dbReference type="Pfam" id="PF12932"/>
    </source>
</evidence>
<proteinExistence type="inferred from homology"/>
<feature type="region of interest" description="Disordered" evidence="11">
    <location>
        <begin position="1277"/>
        <end position="1368"/>
    </location>
</feature>
<feature type="compositionally biased region" description="Pro residues" evidence="11">
    <location>
        <begin position="1564"/>
        <end position="1573"/>
    </location>
</feature>
<evidence type="ECO:0000256" key="4">
    <source>
        <dbReference type="ARBA" id="ARBA00022824"/>
    </source>
</evidence>
<evidence type="ECO:0000256" key="1">
    <source>
        <dbReference type="ARBA" id="ARBA00004397"/>
    </source>
</evidence>
<feature type="compositionally biased region" description="Polar residues" evidence="11">
    <location>
        <begin position="263"/>
        <end position="276"/>
    </location>
</feature>
<dbReference type="Proteomes" id="UP000250140">
    <property type="component" value="Unassembled WGS sequence"/>
</dbReference>